<name>A0A9D0Z5T1_9FIRM</name>
<feature type="binding site" evidence="8">
    <location>
        <position position="212"/>
    </location>
    <ligand>
        <name>Zn(2+)</name>
        <dbReference type="ChEBI" id="CHEBI:29105"/>
    </ligand>
</feature>
<evidence type="ECO:0000259" key="9">
    <source>
        <dbReference type="Pfam" id="PF01979"/>
    </source>
</evidence>
<evidence type="ECO:0000256" key="4">
    <source>
        <dbReference type="ARBA" id="ARBA00023277"/>
    </source>
</evidence>
<feature type="binding site" evidence="7">
    <location>
        <begin position="215"/>
        <end position="216"/>
    </location>
    <ligand>
        <name>substrate</name>
    </ligand>
</feature>
<keyword evidence="4 5" id="KW-0119">Carbohydrate metabolism</keyword>
<feature type="binding site" evidence="8">
    <location>
        <position position="191"/>
    </location>
    <ligand>
        <name>Zn(2+)</name>
        <dbReference type="ChEBI" id="CHEBI:29105"/>
    </ligand>
</feature>
<dbReference type="GO" id="GO:0008448">
    <property type="term" value="F:N-acetylglucosamine-6-phosphate deacetylase activity"/>
    <property type="evidence" value="ECO:0007669"/>
    <property type="project" value="UniProtKB-EC"/>
</dbReference>
<evidence type="ECO:0000256" key="2">
    <source>
        <dbReference type="ARBA" id="ARBA00022723"/>
    </source>
</evidence>
<keyword evidence="3 5" id="KW-0378">Hydrolase</keyword>
<dbReference type="SUPFAM" id="SSF51556">
    <property type="entry name" value="Metallo-dependent hydrolases"/>
    <property type="match status" value="1"/>
</dbReference>
<feature type="binding site" evidence="8">
    <location>
        <position position="126"/>
    </location>
    <ligand>
        <name>Zn(2+)</name>
        <dbReference type="ChEBI" id="CHEBI:29105"/>
    </ligand>
</feature>
<feature type="binding site" evidence="7">
    <location>
        <begin position="303"/>
        <end position="305"/>
    </location>
    <ligand>
        <name>substrate</name>
    </ligand>
</feature>
<dbReference type="EMBL" id="DVFN01000065">
    <property type="protein sequence ID" value="HIQ69533.1"/>
    <property type="molecule type" value="Genomic_DNA"/>
</dbReference>
<evidence type="ECO:0000313" key="10">
    <source>
        <dbReference type="EMBL" id="HIQ69533.1"/>
    </source>
</evidence>
<comment type="similarity">
    <text evidence="1 5">Belongs to the metallo-dependent hydrolases superfamily. NagA family.</text>
</comment>
<evidence type="ECO:0000256" key="8">
    <source>
        <dbReference type="PIRSR" id="PIRSR038994-3"/>
    </source>
</evidence>
<dbReference type="InterPro" id="IPR011059">
    <property type="entry name" value="Metal-dep_hydrolase_composite"/>
</dbReference>
<feature type="binding site" evidence="7">
    <location>
        <position position="247"/>
    </location>
    <ligand>
        <name>substrate</name>
    </ligand>
</feature>
<sequence length="378" mass="40561">MAAQSYRNALVYQDFSFRRGGFTVEDGRFVQVGEELPDAVDLQGALVLPGLIDIHTHGNSGCDLCDGSYEGLVTMARFYARHGITSFAPASATVLEETLRDAYIQAARLHREQPEGCAVLRGIQMEGPFFAESKKGAQNPDFLRQPDYEMFLRLQEAAEGLIAIADVAPELPGGIEYVQQVSRHCRVSLAHTAADYDTAKAAYDAGATHLTHLYNAMPSLLHRAPGVIGAACERPHVTVELIADGLHAHPAAARLAYAAFGKERICLISDSLSCCGCANGTYYLGGQQVFLDGNLARLADGTIAGSANHLFGILRSAVNMGFPMADAVRMATYNPAKVLGVENEVGSIAPGLRADFLVCDPDLTLRTVYLAGEPLKTE</sequence>
<dbReference type="Proteomes" id="UP000886874">
    <property type="component" value="Unassembled WGS sequence"/>
</dbReference>
<dbReference type="GO" id="GO:0006046">
    <property type="term" value="P:N-acetylglucosamine catabolic process"/>
    <property type="evidence" value="ECO:0007669"/>
    <property type="project" value="TreeGrafter"/>
</dbReference>
<evidence type="ECO:0000256" key="7">
    <source>
        <dbReference type="PIRSR" id="PIRSR038994-2"/>
    </source>
</evidence>
<dbReference type="EC" id="3.5.1.25" evidence="10"/>
<dbReference type="GO" id="GO:0046872">
    <property type="term" value="F:metal ion binding"/>
    <property type="evidence" value="ECO:0007669"/>
    <property type="project" value="UniProtKB-KW"/>
</dbReference>
<evidence type="ECO:0000256" key="6">
    <source>
        <dbReference type="PIRSR" id="PIRSR038994-1"/>
    </source>
</evidence>
<dbReference type="NCBIfam" id="TIGR00221">
    <property type="entry name" value="nagA"/>
    <property type="match status" value="1"/>
</dbReference>
<reference evidence="10" key="1">
    <citation type="submission" date="2020-10" db="EMBL/GenBank/DDBJ databases">
        <authorList>
            <person name="Gilroy R."/>
        </authorList>
    </citation>
    <scope>NUCLEOTIDE SEQUENCE</scope>
    <source>
        <strain evidence="10">ChiSjej2B20-13462</strain>
    </source>
</reference>
<evidence type="ECO:0000313" key="11">
    <source>
        <dbReference type="Proteomes" id="UP000886874"/>
    </source>
</evidence>
<feature type="binding site" evidence="7">
    <location>
        <position position="223"/>
    </location>
    <ligand>
        <name>substrate</name>
    </ligand>
</feature>
<dbReference type="CDD" id="cd00854">
    <property type="entry name" value="NagA"/>
    <property type="match status" value="1"/>
</dbReference>
<comment type="cofactor">
    <cofactor evidence="8">
        <name>a divalent metal cation</name>
        <dbReference type="ChEBI" id="CHEBI:60240"/>
    </cofactor>
    <text evidence="8">Binds 1 divalent metal cation per subunit.</text>
</comment>
<dbReference type="InterPro" id="IPR003764">
    <property type="entry name" value="GlcNAc_6-P_deAcase"/>
</dbReference>
<evidence type="ECO:0000256" key="1">
    <source>
        <dbReference type="ARBA" id="ARBA00010716"/>
    </source>
</evidence>
<proteinExistence type="inferred from homology"/>
<dbReference type="InterPro" id="IPR006680">
    <property type="entry name" value="Amidohydro-rel"/>
</dbReference>
<accession>A0A9D0Z5T1</accession>
<evidence type="ECO:0000256" key="5">
    <source>
        <dbReference type="PIRNR" id="PIRNR038994"/>
    </source>
</evidence>
<dbReference type="Gene3D" id="3.20.20.140">
    <property type="entry name" value="Metal-dependent hydrolases"/>
    <property type="match status" value="1"/>
</dbReference>
<feature type="domain" description="Amidohydrolase-related" evidence="9">
    <location>
        <begin position="46"/>
        <end position="369"/>
    </location>
</feature>
<dbReference type="PANTHER" id="PTHR11113:SF14">
    <property type="entry name" value="N-ACETYLGLUCOSAMINE-6-PHOSPHATE DEACETYLASE"/>
    <property type="match status" value="1"/>
</dbReference>
<organism evidence="10 11">
    <name type="scientific">Candidatus Avoscillospira stercorigallinarum</name>
    <dbReference type="NCBI Taxonomy" id="2840708"/>
    <lineage>
        <taxon>Bacteria</taxon>
        <taxon>Bacillati</taxon>
        <taxon>Bacillota</taxon>
        <taxon>Clostridia</taxon>
        <taxon>Eubacteriales</taxon>
        <taxon>Oscillospiraceae</taxon>
        <taxon>Oscillospiraceae incertae sedis</taxon>
        <taxon>Candidatus Avoscillospira</taxon>
    </lineage>
</organism>
<comment type="caution">
    <text evidence="10">The sequence shown here is derived from an EMBL/GenBank/DDBJ whole genome shotgun (WGS) entry which is preliminary data.</text>
</comment>
<dbReference type="Gene3D" id="2.30.40.10">
    <property type="entry name" value="Urease, subunit C, domain 1"/>
    <property type="match status" value="1"/>
</dbReference>
<dbReference type="PANTHER" id="PTHR11113">
    <property type="entry name" value="N-ACETYLGLUCOSAMINE-6-PHOSPHATE DEACETYLASE"/>
    <property type="match status" value="1"/>
</dbReference>
<gene>
    <name evidence="10" type="primary">nagA</name>
    <name evidence="10" type="ORF">IAA67_04285</name>
</gene>
<evidence type="ECO:0000256" key="3">
    <source>
        <dbReference type="ARBA" id="ARBA00022801"/>
    </source>
</evidence>
<feature type="active site" description="Proton donor/acceptor" evidence="6">
    <location>
        <position position="270"/>
    </location>
</feature>
<dbReference type="AlphaFoldDB" id="A0A9D0Z5T1"/>
<dbReference type="SUPFAM" id="SSF51338">
    <property type="entry name" value="Composite domain of metallo-dependent hydrolases"/>
    <property type="match status" value="1"/>
</dbReference>
<feature type="binding site" evidence="7">
    <location>
        <position position="137"/>
    </location>
    <ligand>
        <name>substrate</name>
    </ligand>
</feature>
<dbReference type="PIRSF" id="PIRSF038994">
    <property type="entry name" value="NagA"/>
    <property type="match status" value="1"/>
</dbReference>
<keyword evidence="2 8" id="KW-0479">Metal-binding</keyword>
<protein>
    <submittedName>
        <fullName evidence="10">N-acetylglucosamine-6-phosphate deacetylase</fullName>
        <ecNumber evidence="10">3.5.1.25</ecNumber>
    </submittedName>
</protein>
<dbReference type="Pfam" id="PF01979">
    <property type="entry name" value="Amidohydro_1"/>
    <property type="match status" value="1"/>
</dbReference>
<reference evidence="10" key="2">
    <citation type="journal article" date="2021" name="PeerJ">
        <title>Extensive microbial diversity within the chicken gut microbiome revealed by metagenomics and culture.</title>
        <authorList>
            <person name="Gilroy R."/>
            <person name="Ravi A."/>
            <person name="Getino M."/>
            <person name="Pursley I."/>
            <person name="Horton D.L."/>
            <person name="Alikhan N.F."/>
            <person name="Baker D."/>
            <person name="Gharbi K."/>
            <person name="Hall N."/>
            <person name="Watson M."/>
            <person name="Adriaenssens E.M."/>
            <person name="Foster-Nyarko E."/>
            <person name="Jarju S."/>
            <person name="Secka A."/>
            <person name="Antonio M."/>
            <person name="Oren A."/>
            <person name="Chaudhuri R.R."/>
            <person name="La Ragione R."/>
            <person name="Hildebrand F."/>
            <person name="Pallen M.J."/>
        </authorList>
    </citation>
    <scope>NUCLEOTIDE SEQUENCE</scope>
    <source>
        <strain evidence="10">ChiSjej2B20-13462</strain>
    </source>
</reference>
<dbReference type="InterPro" id="IPR032466">
    <property type="entry name" value="Metal_Hydrolase"/>
</dbReference>